<dbReference type="EMBL" id="CP119321">
    <property type="protein sequence ID" value="WEK12904.1"/>
    <property type="molecule type" value="Genomic_DNA"/>
</dbReference>
<dbReference type="Proteomes" id="UP001213972">
    <property type="component" value="Chromosome"/>
</dbReference>
<protein>
    <submittedName>
        <fullName evidence="1">Uncharacterized protein</fullName>
    </submittedName>
</protein>
<organism evidence="1 2">
    <name type="scientific">Candidatus Microbacterium phytovorans</name>
    <dbReference type="NCBI Taxonomy" id="3121374"/>
    <lineage>
        <taxon>Bacteria</taxon>
        <taxon>Bacillati</taxon>
        <taxon>Actinomycetota</taxon>
        <taxon>Actinomycetes</taxon>
        <taxon>Micrococcales</taxon>
        <taxon>Microbacteriaceae</taxon>
        <taxon>Microbacterium</taxon>
    </lineage>
</organism>
<gene>
    <name evidence="1" type="ORF">P0Y48_10565</name>
</gene>
<dbReference type="AlphaFoldDB" id="A0AAJ6B3B4"/>
<proteinExistence type="predicted"/>
<sequence length="202" mass="22740">MIGEISRTELTWFEQWIEQDRLTPPAEAVRRVVILHPGTRWVPERVRLGRPPYENGPDDARASEEQRLLLEQCLHDTLGPRARCSIALYAGFLSESDDGRSEGFDEPSGTWHRGRLNYVLFSGELHECAYAGVDRRWGSGRTFLPGAPFPIVELSYLWTDDRSVFVASPPDTGATIAHGPDSLLDRLISLPELRAQEWLASA</sequence>
<reference evidence="1" key="1">
    <citation type="submission" date="2023-03" db="EMBL/GenBank/DDBJ databases">
        <title>Andean soil-derived lignocellulolytic bacterial consortium as a source of novel taxa and putative plastic-active enzymes.</title>
        <authorList>
            <person name="Diaz-Garcia L."/>
            <person name="Chuvochina M."/>
            <person name="Feuerriegel G."/>
            <person name="Bunk B."/>
            <person name="Sproer C."/>
            <person name="Streit W.R."/>
            <person name="Rodriguez L.M."/>
            <person name="Overmann J."/>
            <person name="Jimenez D.J."/>
        </authorList>
    </citation>
    <scope>NUCLEOTIDE SEQUENCE</scope>
    <source>
        <strain evidence="1">MAG 4610</strain>
    </source>
</reference>
<accession>A0AAJ6B3B4</accession>
<evidence type="ECO:0000313" key="2">
    <source>
        <dbReference type="Proteomes" id="UP001213972"/>
    </source>
</evidence>
<evidence type="ECO:0000313" key="1">
    <source>
        <dbReference type="EMBL" id="WEK12904.1"/>
    </source>
</evidence>
<name>A0AAJ6B3B4_9MICO</name>